<evidence type="ECO:0008006" key="3">
    <source>
        <dbReference type="Google" id="ProtNLM"/>
    </source>
</evidence>
<dbReference type="EMBL" id="MFBY01000052">
    <property type="protein sequence ID" value="OGE12659.1"/>
    <property type="molecule type" value="Genomic_DNA"/>
</dbReference>
<dbReference type="InterPro" id="IPR005883">
    <property type="entry name" value="PilM"/>
</dbReference>
<evidence type="ECO:0000313" key="1">
    <source>
        <dbReference type="EMBL" id="OGE12659.1"/>
    </source>
</evidence>
<dbReference type="PANTHER" id="PTHR32432">
    <property type="entry name" value="CELL DIVISION PROTEIN FTSA-RELATED"/>
    <property type="match status" value="1"/>
</dbReference>
<dbReference type="SUPFAM" id="SSF53067">
    <property type="entry name" value="Actin-like ATPase domain"/>
    <property type="match status" value="2"/>
</dbReference>
<dbReference type="NCBIfam" id="TIGR01175">
    <property type="entry name" value="pilM"/>
    <property type="match status" value="1"/>
</dbReference>
<dbReference type="InterPro" id="IPR043129">
    <property type="entry name" value="ATPase_NBD"/>
</dbReference>
<organism evidence="1 2">
    <name type="scientific">Candidatus Curtissbacteria bacterium RIFCSPLOWO2_12_FULL_38_9</name>
    <dbReference type="NCBI Taxonomy" id="1797735"/>
    <lineage>
        <taxon>Bacteria</taxon>
        <taxon>Candidatus Curtissiibacteriota</taxon>
    </lineage>
</organism>
<sequence>MAAQIFGLDIGRSFIKVVQVKISGSSRSLVAVGSAATPGAGLRSEVKPELKQLAETIKTLVKNSKIHSNKCTVSIVEAQAVTRLIELPNLTDKELSAAINFEADQYIPLPIKDVNLQYKVLSRPQPGSGGKMAVLLVAAPKRVIEKYLEVVKMSGFSLSAVETESSSLARALSNKNDPPSLIVSMGASSTELVLIKEGNVFFTRSIASGGAALTKAIMTEFNLASKQAEEYKMAYGILEDKLSGKISRILRPVLEVVTTEILKAIDYARSHMGDQRLSGVVICGGSAYLPGLAEFVTEKTSVEVSLGDAWANFAKEGLILKMPGQGSFYSIATGLALRT</sequence>
<accession>A0A1F5I8R2</accession>
<dbReference type="PIRSF" id="PIRSF019169">
    <property type="entry name" value="PilM"/>
    <property type="match status" value="1"/>
</dbReference>
<protein>
    <recommendedName>
        <fullName evidence="3">SHS2 domain-containing protein</fullName>
    </recommendedName>
</protein>
<evidence type="ECO:0000313" key="2">
    <source>
        <dbReference type="Proteomes" id="UP000177300"/>
    </source>
</evidence>
<dbReference type="Gene3D" id="3.30.420.40">
    <property type="match status" value="2"/>
</dbReference>
<proteinExistence type="predicted"/>
<reference evidence="1 2" key="1">
    <citation type="journal article" date="2016" name="Nat. Commun.">
        <title>Thousands of microbial genomes shed light on interconnected biogeochemical processes in an aquifer system.</title>
        <authorList>
            <person name="Anantharaman K."/>
            <person name="Brown C.T."/>
            <person name="Hug L.A."/>
            <person name="Sharon I."/>
            <person name="Castelle C.J."/>
            <person name="Probst A.J."/>
            <person name="Thomas B.C."/>
            <person name="Singh A."/>
            <person name="Wilkins M.J."/>
            <person name="Karaoz U."/>
            <person name="Brodie E.L."/>
            <person name="Williams K.H."/>
            <person name="Hubbard S.S."/>
            <person name="Banfield J.F."/>
        </authorList>
    </citation>
    <scope>NUCLEOTIDE SEQUENCE [LARGE SCALE GENOMIC DNA]</scope>
</reference>
<dbReference type="Gene3D" id="3.30.1490.300">
    <property type="match status" value="1"/>
</dbReference>
<dbReference type="InterPro" id="IPR050696">
    <property type="entry name" value="FtsA/MreB"/>
</dbReference>
<dbReference type="Pfam" id="PF11104">
    <property type="entry name" value="PilM_2"/>
    <property type="match status" value="1"/>
</dbReference>
<comment type="caution">
    <text evidence="1">The sequence shown here is derived from an EMBL/GenBank/DDBJ whole genome shotgun (WGS) entry which is preliminary data.</text>
</comment>
<dbReference type="Proteomes" id="UP000177300">
    <property type="component" value="Unassembled WGS sequence"/>
</dbReference>
<name>A0A1F5I8R2_9BACT</name>
<dbReference type="PANTHER" id="PTHR32432:SF3">
    <property type="entry name" value="ETHANOLAMINE UTILIZATION PROTEIN EUTJ"/>
    <property type="match status" value="1"/>
</dbReference>
<dbReference type="CDD" id="cd24049">
    <property type="entry name" value="ASKHA_NBD_PilM"/>
    <property type="match status" value="1"/>
</dbReference>
<gene>
    <name evidence="1" type="ORF">A3G14_00275</name>
</gene>
<dbReference type="AlphaFoldDB" id="A0A1F5I8R2"/>